<accession>A0A4R7BDA2</accession>
<dbReference type="NCBIfam" id="NF007537">
    <property type="entry name" value="PRK10148.1"/>
    <property type="match status" value="1"/>
</dbReference>
<evidence type="ECO:0000313" key="2">
    <source>
        <dbReference type="EMBL" id="TDR82911.1"/>
    </source>
</evidence>
<sequence length="139" mass="15209">MQVQPYIFFPGCCEEAIAFYRQALGAEVLMKLHFKDAPPNPDCPPAPDSADKIMHATLKIGDSNVMMSDGDGKEGATHTGYHLSIASNDLAAGERYFQALSLGGRVNMPFQATFWALGFGMVIDRFGIPWMINVPRPTV</sequence>
<gene>
    <name evidence="2" type="ORF">DFP86_101305</name>
</gene>
<dbReference type="OrthoDB" id="9795306at2"/>
<dbReference type="SUPFAM" id="SSF54593">
    <property type="entry name" value="Glyoxalase/Bleomycin resistance protein/Dihydroxybiphenyl dioxygenase"/>
    <property type="match status" value="1"/>
</dbReference>
<dbReference type="RefSeq" id="WP_133678228.1">
    <property type="nucleotide sequence ID" value="NZ_SNZP01000001.1"/>
</dbReference>
<evidence type="ECO:0000259" key="1">
    <source>
        <dbReference type="Pfam" id="PF00903"/>
    </source>
</evidence>
<dbReference type="InterPro" id="IPR029068">
    <property type="entry name" value="Glyas_Bleomycin-R_OHBP_Dase"/>
</dbReference>
<dbReference type="InterPro" id="IPR028973">
    <property type="entry name" value="PhnB-like"/>
</dbReference>
<dbReference type="PANTHER" id="PTHR33990">
    <property type="entry name" value="PROTEIN YJDN-RELATED"/>
    <property type="match status" value="1"/>
</dbReference>
<comment type="caution">
    <text evidence="2">The sequence shown here is derived from an EMBL/GenBank/DDBJ whole genome shotgun (WGS) entry which is preliminary data.</text>
</comment>
<proteinExistence type="predicted"/>
<dbReference type="Pfam" id="PF00903">
    <property type="entry name" value="Glyoxalase"/>
    <property type="match status" value="1"/>
</dbReference>
<protein>
    <submittedName>
        <fullName evidence="2">PhnB protein</fullName>
    </submittedName>
</protein>
<dbReference type="CDD" id="cd06588">
    <property type="entry name" value="PhnB_like"/>
    <property type="match status" value="1"/>
</dbReference>
<feature type="domain" description="Glyoxalase/fosfomycin resistance/dioxygenase" evidence="1">
    <location>
        <begin position="13"/>
        <end position="132"/>
    </location>
</feature>
<dbReference type="InterPro" id="IPR004360">
    <property type="entry name" value="Glyas_Fos-R_dOase_dom"/>
</dbReference>
<dbReference type="AlphaFoldDB" id="A0A4R7BDA2"/>
<evidence type="ECO:0000313" key="3">
    <source>
        <dbReference type="Proteomes" id="UP000295611"/>
    </source>
</evidence>
<name>A0A4R7BDA2_9NEIS</name>
<dbReference type="EMBL" id="SNZP01000001">
    <property type="protein sequence ID" value="TDR82911.1"/>
    <property type="molecule type" value="Genomic_DNA"/>
</dbReference>
<dbReference type="PANTHER" id="PTHR33990:SF1">
    <property type="entry name" value="PROTEIN YJDN"/>
    <property type="match status" value="1"/>
</dbReference>
<keyword evidence="3" id="KW-1185">Reference proteome</keyword>
<reference evidence="2 3" key="1">
    <citation type="submission" date="2019-03" db="EMBL/GenBank/DDBJ databases">
        <title>Genomic Encyclopedia of Type Strains, Phase III (KMG-III): the genomes of soil and plant-associated and newly described type strains.</title>
        <authorList>
            <person name="Whitman W."/>
        </authorList>
    </citation>
    <scope>NUCLEOTIDE SEQUENCE [LARGE SCALE GENOMIC DNA]</scope>
    <source>
        <strain evidence="2 3">CECT 8976</strain>
    </source>
</reference>
<dbReference type="Gene3D" id="3.10.180.10">
    <property type="entry name" value="2,3-Dihydroxybiphenyl 1,2-Dioxygenase, domain 1"/>
    <property type="match status" value="1"/>
</dbReference>
<dbReference type="Proteomes" id="UP000295611">
    <property type="component" value="Unassembled WGS sequence"/>
</dbReference>
<organism evidence="2 3">
    <name type="scientific">Paludibacterium purpuratum</name>
    <dbReference type="NCBI Taxonomy" id="1144873"/>
    <lineage>
        <taxon>Bacteria</taxon>
        <taxon>Pseudomonadati</taxon>
        <taxon>Pseudomonadota</taxon>
        <taxon>Betaproteobacteria</taxon>
        <taxon>Neisseriales</taxon>
        <taxon>Chromobacteriaceae</taxon>
        <taxon>Paludibacterium</taxon>
    </lineage>
</organism>